<dbReference type="PANTHER" id="PTHR21197">
    <property type="entry name" value="UDP-GALACTOPYRANOSE MUTASE"/>
    <property type="match status" value="1"/>
</dbReference>
<reference evidence="3 4" key="1">
    <citation type="submission" date="2018-10" db="EMBL/GenBank/DDBJ databases">
        <title>Genomic Encyclopedia of Archaeal and Bacterial Type Strains, Phase II (KMG-II): from individual species to whole genera.</title>
        <authorList>
            <person name="Goeker M."/>
        </authorList>
    </citation>
    <scope>NUCLEOTIDE SEQUENCE [LARGE SCALE GENOMIC DNA]</scope>
    <source>
        <strain evidence="3 4">DSM 235</strain>
    </source>
</reference>
<evidence type="ECO:0000259" key="2">
    <source>
        <dbReference type="Pfam" id="PF01593"/>
    </source>
</evidence>
<accession>A0A495VCF7</accession>
<name>A0A495VCF7_9GAMM</name>
<dbReference type="GO" id="GO:0050660">
    <property type="term" value="F:flavin adenine dinucleotide binding"/>
    <property type="evidence" value="ECO:0007669"/>
    <property type="project" value="TreeGrafter"/>
</dbReference>
<dbReference type="Gene3D" id="3.50.50.60">
    <property type="entry name" value="FAD/NAD(P)-binding domain"/>
    <property type="match status" value="1"/>
</dbReference>
<dbReference type="AlphaFoldDB" id="A0A495VCF7"/>
<dbReference type="InterPro" id="IPR002937">
    <property type="entry name" value="Amino_oxidase"/>
</dbReference>
<sequence>MVKEGSREERIAILGAGISGLSLGWLLSRIGKQVTLFESTDRIGGLARTFDWHGVPCDIAPHRLYTQDQALVAMIESLVPLREHRRNSRILMKDKVIADPINPIELILKFDPKTAASLIMGFLARPKLPEDSFEALALNRYGRGLYDFFFEPYTKKMFGVPPSEISVTWGREKLRSSGLLDTIRRSSKTFFSTFHYPADGGYGQIADAMHAHIRGEVMLESKVTGLERTENRVTAIQYRRHGEAHRFECDRVFTTLPATLLGRMLGEDFNLRYRGIELVYLHVKKPRVMPYQWVYFGDGDVVINRMAEFRNFHDPEAQVDNTVLCAEVTAETDRPVEDVLSALERYGLVDRAEVDDVMVLPEGFGYPVYDRGFEAVKARAEAVLGRYENLHSVGRNAEFRHIEVDEDLESALATVRRLYPDATPNAAPDAMPEAIMPEARPGA</sequence>
<gene>
    <name evidence="3" type="ORF">BDD21_3973</name>
</gene>
<dbReference type="PRINTS" id="PR00419">
    <property type="entry name" value="ADXRDTASE"/>
</dbReference>
<dbReference type="OrthoDB" id="9815989at2"/>
<organism evidence="3 4">
    <name type="scientific">Thiocapsa rosea</name>
    <dbReference type="NCBI Taxonomy" id="69360"/>
    <lineage>
        <taxon>Bacteria</taxon>
        <taxon>Pseudomonadati</taxon>
        <taxon>Pseudomonadota</taxon>
        <taxon>Gammaproteobacteria</taxon>
        <taxon>Chromatiales</taxon>
        <taxon>Chromatiaceae</taxon>
        <taxon>Thiocapsa</taxon>
    </lineage>
</organism>
<evidence type="ECO:0000313" key="3">
    <source>
        <dbReference type="EMBL" id="RKT46460.1"/>
    </source>
</evidence>
<dbReference type="SUPFAM" id="SSF51905">
    <property type="entry name" value="FAD/NAD(P)-binding domain"/>
    <property type="match status" value="1"/>
</dbReference>
<dbReference type="EMBL" id="RBXL01000001">
    <property type="protein sequence ID" value="RKT46460.1"/>
    <property type="molecule type" value="Genomic_DNA"/>
</dbReference>
<dbReference type="GO" id="GO:0016491">
    <property type="term" value="F:oxidoreductase activity"/>
    <property type="evidence" value="ECO:0007669"/>
    <property type="project" value="InterPro"/>
</dbReference>
<comment type="caution">
    <text evidence="3">The sequence shown here is derived from an EMBL/GenBank/DDBJ whole genome shotgun (WGS) entry which is preliminary data.</text>
</comment>
<dbReference type="Proteomes" id="UP000274556">
    <property type="component" value="Unassembled WGS sequence"/>
</dbReference>
<dbReference type="PANTHER" id="PTHR21197:SF0">
    <property type="entry name" value="UDP-GALACTOPYRANOSE MUTASE"/>
    <property type="match status" value="1"/>
</dbReference>
<dbReference type="GO" id="GO:0008767">
    <property type="term" value="F:UDP-galactopyranose mutase activity"/>
    <property type="evidence" value="ECO:0007669"/>
    <property type="project" value="TreeGrafter"/>
</dbReference>
<feature type="region of interest" description="Disordered" evidence="1">
    <location>
        <begin position="423"/>
        <end position="443"/>
    </location>
</feature>
<evidence type="ECO:0000256" key="1">
    <source>
        <dbReference type="SAM" id="MobiDB-lite"/>
    </source>
</evidence>
<proteinExistence type="predicted"/>
<dbReference type="Pfam" id="PF01593">
    <property type="entry name" value="Amino_oxidase"/>
    <property type="match status" value="1"/>
</dbReference>
<dbReference type="GO" id="GO:0005829">
    <property type="term" value="C:cytosol"/>
    <property type="evidence" value="ECO:0007669"/>
    <property type="project" value="TreeGrafter"/>
</dbReference>
<protein>
    <submittedName>
        <fullName evidence="3">Protoporphyrinogen oxidase</fullName>
    </submittedName>
</protein>
<evidence type="ECO:0000313" key="4">
    <source>
        <dbReference type="Proteomes" id="UP000274556"/>
    </source>
</evidence>
<feature type="domain" description="Amine oxidase" evidence="2">
    <location>
        <begin position="18"/>
        <end position="262"/>
    </location>
</feature>
<dbReference type="RefSeq" id="WP_120798573.1">
    <property type="nucleotide sequence ID" value="NZ_RBXL01000001.1"/>
</dbReference>
<keyword evidence="4" id="KW-1185">Reference proteome</keyword>
<dbReference type="InterPro" id="IPR036188">
    <property type="entry name" value="FAD/NAD-bd_sf"/>
</dbReference>